<name>A0AAV8S9Q6_9ROSI</name>
<dbReference type="SMART" id="SM00320">
    <property type="entry name" value="WD40"/>
    <property type="match status" value="4"/>
</dbReference>
<dbReference type="Pfam" id="PF00400">
    <property type="entry name" value="WD40"/>
    <property type="match status" value="4"/>
</dbReference>
<dbReference type="EMBL" id="JAIWQS010000012">
    <property type="protein sequence ID" value="KAJ8748771.1"/>
    <property type="molecule type" value="Genomic_DNA"/>
</dbReference>
<dbReference type="SUPFAM" id="SSF50978">
    <property type="entry name" value="WD40 repeat-like"/>
    <property type="match status" value="1"/>
</dbReference>
<proteinExistence type="predicted"/>
<gene>
    <name evidence="2" type="ORF">K2173_011326</name>
</gene>
<dbReference type="Gene3D" id="2.130.10.10">
    <property type="entry name" value="YVTN repeat-like/Quinoprotein amine dehydrogenase"/>
    <property type="match status" value="1"/>
</dbReference>
<feature type="repeat" description="WD" evidence="1">
    <location>
        <begin position="164"/>
        <end position="193"/>
    </location>
</feature>
<keyword evidence="1" id="KW-0853">WD repeat</keyword>
<keyword evidence="3" id="KW-1185">Reference proteome</keyword>
<reference evidence="2 3" key="1">
    <citation type="submission" date="2021-09" db="EMBL/GenBank/DDBJ databases">
        <title>Genomic insights and catalytic innovation underlie evolution of tropane alkaloids biosynthesis.</title>
        <authorList>
            <person name="Wang Y.-J."/>
            <person name="Tian T."/>
            <person name="Huang J.-P."/>
            <person name="Huang S.-X."/>
        </authorList>
    </citation>
    <scope>NUCLEOTIDE SEQUENCE [LARGE SCALE GENOMIC DNA]</scope>
    <source>
        <strain evidence="2">KIB-2018</strain>
        <tissue evidence="2">Leaf</tissue>
    </source>
</reference>
<dbReference type="PROSITE" id="PS50294">
    <property type="entry name" value="WD_REPEATS_REGION"/>
    <property type="match status" value="2"/>
</dbReference>
<dbReference type="InterPro" id="IPR001680">
    <property type="entry name" value="WD40_rpt"/>
</dbReference>
<organism evidence="2 3">
    <name type="scientific">Erythroxylum novogranatense</name>
    <dbReference type="NCBI Taxonomy" id="1862640"/>
    <lineage>
        <taxon>Eukaryota</taxon>
        <taxon>Viridiplantae</taxon>
        <taxon>Streptophyta</taxon>
        <taxon>Embryophyta</taxon>
        <taxon>Tracheophyta</taxon>
        <taxon>Spermatophyta</taxon>
        <taxon>Magnoliopsida</taxon>
        <taxon>eudicotyledons</taxon>
        <taxon>Gunneridae</taxon>
        <taxon>Pentapetalae</taxon>
        <taxon>rosids</taxon>
        <taxon>fabids</taxon>
        <taxon>Malpighiales</taxon>
        <taxon>Erythroxylaceae</taxon>
        <taxon>Erythroxylum</taxon>
    </lineage>
</organism>
<evidence type="ECO:0000313" key="2">
    <source>
        <dbReference type="EMBL" id="KAJ8748771.1"/>
    </source>
</evidence>
<protein>
    <submittedName>
        <fullName evidence="2">Uncharacterized protein</fullName>
    </submittedName>
</protein>
<feature type="repeat" description="WD" evidence="1">
    <location>
        <begin position="118"/>
        <end position="159"/>
    </location>
</feature>
<evidence type="ECO:0000256" key="1">
    <source>
        <dbReference type="PROSITE-ProRule" id="PRU00221"/>
    </source>
</evidence>
<sequence>MRKITKAKQHKLFVFLPTVDDRLRRFLLPKNYVAIRRHKKLLWIEHTDTIIGLAVSKGFIYSVSWDKYFKMWIKAHDAAINAVVVSADGTVYTGSADCRIRVWTKPVRDKRHLLIATLEKHKSTVNALALNDDGSVLFSRTCDCSILVWEREDNANHMVVSGALRGHKKAILSLIYASDLLFNGSSDRMVRIWHKGHDRNYFCLAILEGHHKPVKSLAAVREDGDDSVVSVYSGSLDGEVKAWRVTMSRVCSPLSSRALQWNL</sequence>
<feature type="repeat" description="WD" evidence="1">
    <location>
        <begin position="73"/>
        <end position="103"/>
    </location>
</feature>
<evidence type="ECO:0000313" key="3">
    <source>
        <dbReference type="Proteomes" id="UP001159364"/>
    </source>
</evidence>
<dbReference type="InterPro" id="IPR045182">
    <property type="entry name" value="JINGUBANG-like"/>
</dbReference>
<dbReference type="PANTHER" id="PTHR22844:SF199">
    <property type="entry name" value="F21J9.19"/>
    <property type="match status" value="1"/>
</dbReference>
<dbReference type="PROSITE" id="PS50082">
    <property type="entry name" value="WD_REPEATS_2"/>
    <property type="match status" value="3"/>
</dbReference>
<comment type="caution">
    <text evidence="2">The sequence shown here is derived from an EMBL/GenBank/DDBJ whole genome shotgun (WGS) entry which is preliminary data.</text>
</comment>
<dbReference type="AlphaFoldDB" id="A0AAV8S9Q6"/>
<dbReference type="InterPro" id="IPR036322">
    <property type="entry name" value="WD40_repeat_dom_sf"/>
</dbReference>
<dbReference type="Proteomes" id="UP001159364">
    <property type="component" value="Linkage Group LG12"/>
</dbReference>
<dbReference type="InterPro" id="IPR015943">
    <property type="entry name" value="WD40/YVTN_repeat-like_dom_sf"/>
</dbReference>
<dbReference type="PANTHER" id="PTHR22844">
    <property type="entry name" value="F-BOX AND WD40 DOMAIN PROTEIN"/>
    <property type="match status" value="1"/>
</dbReference>
<accession>A0AAV8S9Q6</accession>